<evidence type="ECO:0000313" key="4">
    <source>
        <dbReference type="Proteomes" id="UP001144297"/>
    </source>
</evidence>
<protein>
    <submittedName>
        <fullName evidence="3">FeoA family protein</fullName>
    </submittedName>
</protein>
<accession>A0A9W6GGL8</accession>
<evidence type="ECO:0000259" key="2">
    <source>
        <dbReference type="SMART" id="SM00899"/>
    </source>
</evidence>
<dbReference type="InterPro" id="IPR053184">
    <property type="entry name" value="FeoA-like"/>
</dbReference>
<name>A0A9W6GGL8_9BACT</name>
<dbReference type="EMBL" id="BSDX01000001">
    <property type="protein sequence ID" value="GLI53516.1"/>
    <property type="molecule type" value="Genomic_DNA"/>
</dbReference>
<organism evidence="3 4">
    <name type="scientific">Thermodesulfovibrio yellowstonii</name>
    <dbReference type="NCBI Taxonomy" id="28262"/>
    <lineage>
        <taxon>Bacteria</taxon>
        <taxon>Pseudomonadati</taxon>
        <taxon>Nitrospirota</taxon>
        <taxon>Thermodesulfovibrionia</taxon>
        <taxon>Thermodesulfovibrionales</taxon>
        <taxon>Thermodesulfovibrionaceae</taxon>
        <taxon>Thermodesulfovibrio</taxon>
    </lineage>
</organism>
<comment type="caution">
    <text evidence="3">The sequence shown here is derived from an EMBL/GenBank/DDBJ whole genome shotgun (WGS) entry which is preliminary data.</text>
</comment>
<dbReference type="Gene3D" id="2.30.30.90">
    <property type="match status" value="1"/>
</dbReference>
<sequence>MMPLALVADGEKVEIVDFIKKGKSLFCHLRDIGLITGKVVEVVKNQKHGPILLRIDESRLAIGRGVAMKIMVRRIK</sequence>
<dbReference type="AlphaFoldDB" id="A0A9W6GGL8"/>
<dbReference type="PANTHER" id="PTHR43151:SF1">
    <property type="entry name" value="SSR2333 PROTEIN"/>
    <property type="match status" value="1"/>
</dbReference>
<dbReference type="SMART" id="SM00899">
    <property type="entry name" value="FeoA"/>
    <property type="match status" value="1"/>
</dbReference>
<evidence type="ECO:0000256" key="1">
    <source>
        <dbReference type="ARBA" id="ARBA00023004"/>
    </source>
</evidence>
<dbReference type="InterPro" id="IPR007167">
    <property type="entry name" value="Fe-transptr_FeoA-like"/>
</dbReference>
<dbReference type="InterPro" id="IPR038157">
    <property type="entry name" value="FeoA_core_dom"/>
</dbReference>
<feature type="domain" description="Ferrous iron transporter FeoA-like" evidence="2">
    <location>
        <begin position="2"/>
        <end position="74"/>
    </location>
</feature>
<dbReference type="Pfam" id="PF04023">
    <property type="entry name" value="FeoA"/>
    <property type="match status" value="1"/>
</dbReference>
<dbReference type="Proteomes" id="UP001144297">
    <property type="component" value="Unassembled WGS sequence"/>
</dbReference>
<evidence type="ECO:0000313" key="3">
    <source>
        <dbReference type="EMBL" id="GLI53516.1"/>
    </source>
</evidence>
<reference evidence="3" key="1">
    <citation type="submission" date="2022-12" db="EMBL/GenBank/DDBJ databases">
        <title>Reference genome sequencing for broad-spectrum identification of bacterial and archaeal isolates by mass spectrometry.</title>
        <authorList>
            <person name="Sekiguchi Y."/>
            <person name="Tourlousse D.M."/>
        </authorList>
    </citation>
    <scope>NUCLEOTIDE SEQUENCE</scope>
    <source>
        <strain evidence="3">TSL-P1</strain>
    </source>
</reference>
<gene>
    <name evidence="3" type="ORF">TISLANDTSLP1_12090</name>
</gene>
<dbReference type="PANTHER" id="PTHR43151">
    <property type="entry name" value="FEOA FAMILY PROTEIN"/>
    <property type="match status" value="1"/>
</dbReference>
<dbReference type="GO" id="GO:0046914">
    <property type="term" value="F:transition metal ion binding"/>
    <property type="evidence" value="ECO:0007669"/>
    <property type="project" value="InterPro"/>
</dbReference>
<dbReference type="SUPFAM" id="SSF50037">
    <property type="entry name" value="C-terminal domain of transcriptional repressors"/>
    <property type="match status" value="1"/>
</dbReference>
<dbReference type="InterPro" id="IPR008988">
    <property type="entry name" value="Transcriptional_repressor_C"/>
</dbReference>
<keyword evidence="4" id="KW-1185">Reference proteome</keyword>
<keyword evidence="1" id="KW-0408">Iron</keyword>
<proteinExistence type="predicted"/>